<dbReference type="Proteomes" id="UP001476798">
    <property type="component" value="Unassembled WGS sequence"/>
</dbReference>
<organism evidence="6 7">
    <name type="scientific">Goodea atripinnis</name>
    <dbReference type="NCBI Taxonomy" id="208336"/>
    <lineage>
        <taxon>Eukaryota</taxon>
        <taxon>Metazoa</taxon>
        <taxon>Chordata</taxon>
        <taxon>Craniata</taxon>
        <taxon>Vertebrata</taxon>
        <taxon>Euteleostomi</taxon>
        <taxon>Actinopterygii</taxon>
        <taxon>Neopterygii</taxon>
        <taxon>Teleostei</taxon>
        <taxon>Neoteleostei</taxon>
        <taxon>Acanthomorphata</taxon>
        <taxon>Ovalentaria</taxon>
        <taxon>Atherinomorphae</taxon>
        <taxon>Cyprinodontiformes</taxon>
        <taxon>Goodeidae</taxon>
        <taxon>Goodea</taxon>
    </lineage>
</organism>
<accession>A0ABV0Q2U7</accession>
<dbReference type="Gene3D" id="1.10.510.10">
    <property type="entry name" value="Transferase(Phosphotransferase) domain 1"/>
    <property type="match status" value="1"/>
</dbReference>
<evidence type="ECO:0000313" key="7">
    <source>
        <dbReference type="Proteomes" id="UP001476798"/>
    </source>
</evidence>
<dbReference type="InterPro" id="IPR008271">
    <property type="entry name" value="Ser/Thr_kinase_AS"/>
</dbReference>
<reference evidence="6 7" key="1">
    <citation type="submission" date="2021-06" db="EMBL/GenBank/DDBJ databases">
        <authorList>
            <person name="Palmer J.M."/>
        </authorList>
    </citation>
    <scope>NUCLEOTIDE SEQUENCE [LARGE SCALE GENOMIC DNA]</scope>
    <source>
        <strain evidence="6 7">GA_2019</strain>
        <tissue evidence="6">Muscle</tissue>
    </source>
</reference>
<evidence type="ECO:0000256" key="3">
    <source>
        <dbReference type="ARBA" id="ARBA00022838"/>
    </source>
</evidence>
<dbReference type="InterPro" id="IPR011009">
    <property type="entry name" value="Kinase-like_dom_sf"/>
</dbReference>
<feature type="non-terminal residue" evidence="6">
    <location>
        <position position="1"/>
    </location>
</feature>
<evidence type="ECO:0000313" key="6">
    <source>
        <dbReference type="EMBL" id="MEQ2189802.1"/>
    </source>
</evidence>
<dbReference type="Pfam" id="PF00069">
    <property type="entry name" value="Pkinase"/>
    <property type="match status" value="1"/>
</dbReference>
<dbReference type="InterPro" id="IPR015661">
    <property type="entry name" value="Bub1/Mad3"/>
</dbReference>
<dbReference type="PANTHER" id="PTHR14030">
    <property type="entry name" value="MITOTIC CHECKPOINT SERINE/THREONINE-PROTEIN KINASE BUB1"/>
    <property type="match status" value="1"/>
</dbReference>
<comment type="subcellular location">
    <subcellularLocation>
        <location evidence="1">Chromosome</location>
        <location evidence="1">Centromere</location>
        <location evidence="1">Kinetochore</location>
    </subcellularLocation>
</comment>
<gene>
    <name evidence="6" type="ORF">GOODEAATRI_029117</name>
</gene>
<name>A0ABV0Q2U7_9TELE</name>
<evidence type="ECO:0000256" key="1">
    <source>
        <dbReference type="ARBA" id="ARBA00004629"/>
    </source>
</evidence>
<keyword evidence="7" id="KW-1185">Reference proteome</keyword>
<evidence type="ECO:0000256" key="2">
    <source>
        <dbReference type="ARBA" id="ARBA00022454"/>
    </source>
</evidence>
<dbReference type="SUPFAM" id="SSF56112">
    <property type="entry name" value="Protein kinase-like (PK-like)"/>
    <property type="match status" value="1"/>
</dbReference>
<dbReference type="PROSITE" id="PS00108">
    <property type="entry name" value="PROTEIN_KINASE_ST"/>
    <property type="match status" value="1"/>
</dbReference>
<keyword evidence="2" id="KW-0158">Chromosome</keyword>
<protein>
    <recommendedName>
        <fullName evidence="5">Protein kinase domain-containing protein</fullName>
    </recommendedName>
</protein>
<sequence length="259" mass="29835">VQKPANPWEFYINTCLDDRLQPAVRHLFSSIRSAHLFHNGSVMLGELHNYGTLLNAVNIYRTLSDKVMPQPLILYFTVCILHMVEQLHSVHVIHADIKPDNFMLGERFLENKCFDSDSVDHGLVLIDLGQSIDMQLFPEGTAFTARCLTSGFQCTEMLSGKPWTYQVMRMEEPFYLQIGWMDADSITRCRKSLRNPHSDLWLEFFDTLLNVPDCGSLPSLRSLRCRLTSVLQQNYSSKLATMKSRLVIKLLENHRAARR</sequence>
<keyword evidence="3" id="KW-0995">Kinetochore</keyword>
<dbReference type="PANTHER" id="PTHR14030:SF26">
    <property type="entry name" value="MITOTIC CHECKPOINT SERINE_THREONINE-PROTEIN KINASE BUB1"/>
    <property type="match status" value="1"/>
</dbReference>
<keyword evidence="4" id="KW-0137">Centromere</keyword>
<dbReference type="InterPro" id="IPR000719">
    <property type="entry name" value="Prot_kinase_dom"/>
</dbReference>
<comment type="caution">
    <text evidence="6">The sequence shown here is derived from an EMBL/GenBank/DDBJ whole genome shotgun (WGS) entry which is preliminary data.</text>
</comment>
<feature type="domain" description="Protein kinase" evidence="5">
    <location>
        <begin position="1"/>
        <end position="259"/>
    </location>
</feature>
<evidence type="ECO:0000259" key="5">
    <source>
        <dbReference type="PROSITE" id="PS50011"/>
    </source>
</evidence>
<dbReference type="PROSITE" id="PS50011">
    <property type="entry name" value="PROTEIN_KINASE_DOM"/>
    <property type="match status" value="1"/>
</dbReference>
<evidence type="ECO:0000256" key="4">
    <source>
        <dbReference type="ARBA" id="ARBA00023328"/>
    </source>
</evidence>
<dbReference type="EMBL" id="JAHRIO010094173">
    <property type="protein sequence ID" value="MEQ2189802.1"/>
    <property type="molecule type" value="Genomic_DNA"/>
</dbReference>
<proteinExistence type="predicted"/>